<feature type="compositionally biased region" description="Low complexity" evidence="1">
    <location>
        <begin position="447"/>
        <end position="461"/>
    </location>
</feature>
<feature type="compositionally biased region" description="Low complexity" evidence="1">
    <location>
        <begin position="401"/>
        <end position="418"/>
    </location>
</feature>
<feature type="compositionally biased region" description="Basic and acidic residues" evidence="1">
    <location>
        <begin position="90"/>
        <end position="104"/>
    </location>
</feature>
<evidence type="ECO:0000313" key="3">
    <source>
        <dbReference type="Proteomes" id="UP000694044"/>
    </source>
</evidence>
<organism evidence="2 3">
    <name type="scientific">Phytophthora pseudosyringae</name>
    <dbReference type="NCBI Taxonomy" id="221518"/>
    <lineage>
        <taxon>Eukaryota</taxon>
        <taxon>Sar</taxon>
        <taxon>Stramenopiles</taxon>
        <taxon>Oomycota</taxon>
        <taxon>Peronosporomycetes</taxon>
        <taxon>Peronosporales</taxon>
        <taxon>Peronosporaceae</taxon>
        <taxon>Phytophthora</taxon>
    </lineage>
</organism>
<dbReference type="OrthoDB" id="123401at2759"/>
<protein>
    <submittedName>
        <fullName evidence="2">Uncharacterized protein</fullName>
    </submittedName>
</protein>
<dbReference type="EMBL" id="JAGDFM010000176">
    <property type="protein sequence ID" value="KAG7383486.1"/>
    <property type="molecule type" value="Genomic_DNA"/>
</dbReference>
<sequence length="661" mass="72130">MLASYALELHALKAELQSTLARLGVDTVRLDDGAASSDRLDASSAAEAAATTATRPSARHFRRSDRRRPVTRWNRRQLTQELAAASHRRRELERQLQRQMERQGGDAQRPWEQLEPSGGRRTAWQAAITELQLQRAEIRRQMEQEAAPDAAAVDERGDVAQVRDVPETESRQDQVPPPPPPPPTATRPLVAVGSEESMSETQYSIGGVVTLEPLSSTQREQVAGVASSRTGVSFRPVAAAASVLDAYPRCRNTPDALNDVFSLQVKFAETMLKLEKSVQMRDQLLHRGTTSLPKRRAGTQTEGGQVRRRAGHQLPRRKRAESGSNSDSSVMVYRESHSSESFSSSAYSFSSLDSTPHHGQAIRVRYPNFGVSRATTAETLAPSSSGANNSPSPVTTVGEAPVSSSTTTTLSPHDSPSTIDDTGRHIDAERPPSGEPALEQQDENHRTPTTGSSVTTPTTGSDQKSNTSASKQVRFGEDAYSTPVLARKFNFDGPSIDEDDYEEKEEEAASVLSFLGGSSISSAELNDASFLRAFERFRRELQVSKHDSAMQSPPLARKLFLPRSAAFPTSNPKEGWNSAESIAKADKDDHLTVFPELGGLNVDELQGRRRQLCLDIQAESAQLVLNFGAMQSVAAGSQTKNRLMALRDELQAVDARVRALQ</sequence>
<feature type="region of interest" description="Disordered" evidence="1">
    <location>
        <begin position="36"/>
        <end position="70"/>
    </location>
</feature>
<feature type="compositionally biased region" description="Pro residues" evidence="1">
    <location>
        <begin position="175"/>
        <end position="185"/>
    </location>
</feature>
<accession>A0A8T1VRB7</accession>
<feature type="compositionally biased region" description="Polar residues" evidence="1">
    <location>
        <begin position="462"/>
        <end position="471"/>
    </location>
</feature>
<gene>
    <name evidence="2" type="ORF">PHYPSEUDO_003648</name>
</gene>
<feature type="region of interest" description="Disordered" evidence="1">
    <location>
        <begin position="82"/>
        <end position="122"/>
    </location>
</feature>
<evidence type="ECO:0000313" key="2">
    <source>
        <dbReference type="EMBL" id="KAG7383486.1"/>
    </source>
</evidence>
<feature type="region of interest" description="Disordered" evidence="1">
    <location>
        <begin position="164"/>
        <end position="198"/>
    </location>
</feature>
<feature type="compositionally biased region" description="Basic residues" evidence="1">
    <location>
        <begin position="57"/>
        <end position="70"/>
    </location>
</feature>
<feature type="compositionally biased region" description="Basic residues" evidence="1">
    <location>
        <begin position="306"/>
        <end position="319"/>
    </location>
</feature>
<feature type="region of interest" description="Disordered" evidence="1">
    <location>
        <begin position="378"/>
        <end position="476"/>
    </location>
</feature>
<feature type="compositionally biased region" description="Basic and acidic residues" evidence="1">
    <location>
        <begin position="421"/>
        <end position="432"/>
    </location>
</feature>
<reference evidence="2" key="1">
    <citation type="submission" date="2021-02" db="EMBL/GenBank/DDBJ databases">
        <authorList>
            <person name="Palmer J.M."/>
        </authorList>
    </citation>
    <scope>NUCLEOTIDE SEQUENCE</scope>
    <source>
        <strain evidence="2">SCRP734</strain>
    </source>
</reference>
<dbReference type="AlphaFoldDB" id="A0A8T1VRB7"/>
<feature type="region of interest" description="Disordered" evidence="1">
    <location>
        <begin position="286"/>
        <end position="332"/>
    </location>
</feature>
<dbReference type="Proteomes" id="UP000694044">
    <property type="component" value="Unassembled WGS sequence"/>
</dbReference>
<feature type="compositionally biased region" description="Low complexity" evidence="1">
    <location>
        <begin position="36"/>
        <end position="56"/>
    </location>
</feature>
<proteinExistence type="predicted"/>
<keyword evidence="3" id="KW-1185">Reference proteome</keyword>
<comment type="caution">
    <text evidence="2">The sequence shown here is derived from an EMBL/GenBank/DDBJ whole genome shotgun (WGS) entry which is preliminary data.</text>
</comment>
<evidence type="ECO:0000256" key="1">
    <source>
        <dbReference type="SAM" id="MobiDB-lite"/>
    </source>
</evidence>
<name>A0A8T1VRB7_9STRA</name>
<feature type="compositionally biased region" description="Low complexity" evidence="1">
    <location>
        <begin position="381"/>
        <end position="393"/>
    </location>
</feature>
<feature type="compositionally biased region" description="Polar residues" evidence="1">
    <location>
        <begin position="288"/>
        <end position="303"/>
    </location>
</feature>